<feature type="transmembrane region" description="Helical" evidence="6">
    <location>
        <begin position="313"/>
        <end position="331"/>
    </location>
</feature>
<feature type="transmembrane region" description="Helical" evidence="6">
    <location>
        <begin position="79"/>
        <end position="96"/>
    </location>
</feature>
<feature type="transmembrane region" description="Helical" evidence="6">
    <location>
        <begin position="6"/>
        <end position="22"/>
    </location>
</feature>
<keyword evidence="5 6" id="KW-0472">Membrane</keyword>
<evidence type="ECO:0000256" key="3">
    <source>
        <dbReference type="ARBA" id="ARBA00022692"/>
    </source>
</evidence>
<dbReference type="AlphaFoldDB" id="A0A9D1N7F0"/>
<dbReference type="GO" id="GO:0005886">
    <property type="term" value="C:plasma membrane"/>
    <property type="evidence" value="ECO:0007669"/>
    <property type="project" value="UniProtKB-SubCell"/>
</dbReference>
<evidence type="ECO:0000256" key="1">
    <source>
        <dbReference type="ARBA" id="ARBA00004651"/>
    </source>
</evidence>
<comment type="caution">
    <text evidence="8">The sequence shown here is derived from an EMBL/GenBank/DDBJ whole genome shotgun (WGS) entry which is preliminary data.</text>
</comment>
<keyword evidence="2" id="KW-1003">Cell membrane</keyword>
<evidence type="ECO:0000313" key="9">
    <source>
        <dbReference type="Proteomes" id="UP000824130"/>
    </source>
</evidence>
<feature type="transmembrane region" description="Helical" evidence="6">
    <location>
        <begin position="351"/>
        <end position="381"/>
    </location>
</feature>
<sequence>MNFLELSFWSVIPPLLTIFLVLKTRKILLSMAVGITLGCFILGKFNPINALKHFDSIFIGTYNEDGTLTPGSITTPDNLMVLLSMVIIGALIGLLVKSGGSHAFAEYMARRINSKKRAGLMTCLLGTLLMIDDYFDNLTTGATMRAISDKNSVPREKLSYYIDSTVCGINSISPISSWSAFLAGLLATGMATAGLEGNSYQLLLRSIPYNFFIFVCLVMVYCVAAFNLNIGPMARAEKRAATTGKLLEHSFSGDSDEEASYDELEPAKGKPVDLIFPITLLICLVLFFMLYTGGFFTHYDLMQTVSQMEGIRSLMYGLVFTIIITAIYLRIRNTAPFTELASAAFVGIKSILYANLVLILGWTLGGVSESLGITQFLISVFQGNIPPVFTPAILFLLCAATAFAIGGGWTTFAIMIPVVVPFAVATDADMLLCISAIIGGAGMGATCSPLADTSIVSATSGELSIIDHIKTQAPYSIICGVIALAGYLVAGFTETLVFGYIVVAALFIISVAIMKKISLREAVLPFSTDTERSNQQLSVE</sequence>
<keyword evidence="3 6" id="KW-0812">Transmembrane</keyword>
<evidence type="ECO:0000313" key="8">
    <source>
        <dbReference type="EMBL" id="HIU96275.1"/>
    </source>
</evidence>
<comment type="subcellular location">
    <subcellularLocation>
        <location evidence="1">Cell membrane</location>
        <topology evidence="1">Multi-pass membrane protein</topology>
    </subcellularLocation>
</comment>
<organism evidence="8 9">
    <name type="scientific">Candidatus Allocopromorpha excrementipullorum</name>
    <dbReference type="NCBI Taxonomy" id="2840743"/>
    <lineage>
        <taxon>Bacteria</taxon>
        <taxon>Bacillati</taxon>
        <taxon>Bacillota</taxon>
        <taxon>Clostridia</taxon>
        <taxon>Eubacteriales</taxon>
        <taxon>Eubacteriaceae</taxon>
        <taxon>Eubacteriaceae incertae sedis</taxon>
        <taxon>Candidatus Allocopromorpha</taxon>
    </lineage>
</organism>
<reference evidence="8" key="2">
    <citation type="journal article" date="2021" name="PeerJ">
        <title>Extensive microbial diversity within the chicken gut microbiome revealed by metagenomics and culture.</title>
        <authorList>
            <person name="Gilroy R."/>
            <person name="Ravi A."/>
            <person name="Getino M."/>
            <person name="Pursley I."/>
            <person name="Horton D.L."/>
            <person name="Alikhan N.F."/>
            <person name="Baker D."/>
            <person name="Gharbi K."/>
            <person name="Hall N."/>
            <person name="Watson M."/>
            <person name="Adriaenssens E.M."/>
            <person name="Foster-Nyarko E."/>
            <person name="Jarju S."/>
            <person name="Secka A."/>
            <person name="Antonio M."/>
            <person name="Oren A."/>
            <person name="Chaudhuri R.R."/>
            <person name="La Ragione R."/>
            <person name="Hildebrand F."/>
            <person name="Pallen M.J."/>
        </authorList>
    </citation>
    <scope>NUCLEOTIDE SEQUENCE</scope>
    <source>
        <strain evidence="8">ChiSjej4B22-8349</strain>
    </source>
</reference>
<feature type="transmembrane region" description="Helical" evidence="6">
    <location>
        <begin position="393"/>
        <end position="416"/>
    </location>
</feature>
<accession>A0A9D1N7F0</accession>
<evidence type="ECO:0000256" key="2">
    <source>
        <dbReference type="ARBA" id="ARBA00022475"/>
    </source>
</evidence>
<dbReference type="PANTHER" id="PTHR43478">
    <property type="entry name" value="NA+/H+ ANTIPORTER-RELATED"/>
    <property type="match status" value="1"/>
</dbReference>
<dbReference type="Proteomes" id="UP000824130">
    <property type="component" value="Unassembled WGS sequence"/>
</dbReference>
<feature type="transmembrane region" description="Helical" evidence="6">
    <location>
        <begin position="207"/>
        <end position="228"/>
    </location>
</feature>
<keyword evidence="4 6" id="KW-1133">Transmembrane helix</keyword>
<dbReference type="Pfam" id="PF03553">
    <property type="entry name" value="Na_H_antiporter"/>
    <property type="match status" value="1"/>
</dbReference>
<reference evidence="8" key="1">
    <citation type="submission" date="2020-10" db="EMBL/GenBank/DDBJ databases">
        <authorList>
            <person name="Gilroy R."/>
        </authorList>
    </citation>
    <scope>NUCLEOTIDE SEQUENCE</scope>
    <source>
        <strain evidence="8">ChiSjej4B22-8349</strain>
    </source>
</reference>
<gene>
    <name evidence="8" type="ORF">IAD25_06120</name>
</gene>
<feature type="transmembrane region" description="Helical" evidence="6">
    <location>
        <begin position="428"/>
        <end position="451"/>
    </location>
</feature>
<protein>
    <recommendedName>
        <fullName evidence="7">Na+/H+ antiporter NhaC-like C-terminal domain-containing protein</fullName>
    </recommendedName>
</protein>
<feature type="transmembrane region" description="Helical" evidence="6">
    <location>
        <begin position="274"/>
        <end position="292"/>
    </location>
</feature>
<feature type="domain" description="Na+/H+ antiporter NhaC-like C-terminal" evidence="7">
    <location>
        <begin position="173"/>
        <end position="492"/>
    </location>
</feature>
<evidence type="ECO:0000256" key="5">
    <source>
        <dbReference type="ARBA" id="ARBA00023136"/>
    </source>
</evidence>
<dbReference type="EMBL" id="DVOB01000133">
    <property type="protein sequence ID" value="HIU96275.1"/>
    <property type="molecule type" value="Genomic_DNA"/>
</dbReference>
<dbReference type="PANTHER" id="PTHR43478:SF1">
    <property type="entry name" value="NA+_H+ ANTIPORTER NHAC-LIKE C-TERMINAL DOMAIN-CONTAINING PROTEIN"/>
    <property type="match status" value="1"/>
</dbReference>
<feature type="transmembrane region" description="Helical" evidence="6">
    <location>
        <begin position="496"/>
        <end position="514"/>
    </location>
</feature>
<evidence type="ECO:0000259" key="7">
    <source>
        <dbReference type="Pfam" id="PF03553"/>
    </source>
</evidence>
<dbReference type="InterPro" id="IPR018461">
    <property type="entry name" value="Na/H_Antiport_NhaC-like_C"/>
</dbReference>
<evidence type="ECO:0000256" key="6">
    <source>
        <dbReference type="SAM" id="Phobius"/>
    </source>
</evidence>
<feature type="transmembrane region" description="Helical" evidence="6">
    <location>
        <begin position="472"/>
        <end position="490"/>
    </location>
</feature>
<name>A0A9D1N7F0_9FIRM</name>
<evidence type="ECO:0000256" key="4">
    <source>
        <dbReference type="ARBA" id="ARBA00022989"/>
    </source>
</evidence>
<feature type="transmembrane region" description="Helical" evidence="6">
    <location>
        <begin position="27"/>
        <end position="45"/>
    </location>
</feature>
<proteinExistence type="predicted"/>
<feature type="transmembrane region" description="Helical" evidence="6">
    <location>
        <begin position="175"/>
        <end position="195"/>
    </location>
</feature>